<evidence type="ECO:0000256" key="1">
    <source>
        <dbReference type="SAM" id="Phobius"/>
    </source>
</evidence>
<organism evidence="2 3">
    <name type="scientific">Sphaeroforma arctica JP610</name>
    <dbReference type="NCBI Taxonomy" id="667725"/>
    <lineage>
        <taxon>Eukaryota</taxon>
        <taxon>Ichthyosporea</taxon>
        <taxon>Ichthyophonida</taxon>
        <taxon>Sphaeroforma</taxon>
    </lineage>
</organism>
<dbReference type="RefSeq" id="XP_014158080.1">
    <property type="nucleotide sequence ID" value="XM_014302605.1"/>
</dbReference>
<evidence type="ECO:0000313" key="3">
    <source>
        <dbReference type="Proteomes" id="UP000054560"/>
    </source>
</evidence>
<dbReference type="OrthoDB" id="6354873at2759"/>
<keyword evidence="1" id="KW-0472">Membrane</keyword>
<keyword evidence="3" id="KW-1185">Reference proteome</keyword>
<protein>
    <submittedName>
        <fullName evidence="2">Uncharacterized protein</fullName>
    </submittedName>
</protein>
<reference evidence="2 3" key="1">
    <citation type="submission" date="2011-02" db="EMBL/GenBank/DDBJ databases">
        <title>The Genome Sequence of Sphaeroforma arctica JP610.</title>
        <authorList>
            <consortium name="The Broad Institute Genome Sequencing Platform"/>
            <person name="Russ C."/>
            <person name="Cuomo C."/>
            <person name="Young S.K."/>
            <person name="Zeng Q."/>
            <person name="Gargeya S."/>
            <person name="Alvarado L."/>
            <person name="Berlin A."/>
            <person name="Chapman S.B."/>
            <person name="Chen Z."/>
            <person name="Freedman E."/>
            <person name="Gellesch M."/>
            <person name="Goldberg J."/>
            <person name="Griggs A."/>
            <person name="Gujja S."/>
            <person name="Heilman E."/>
            <person name="Heiman D."/>
            <person name="Howarth C."/>
            <person name="Mehta T."/>
            <person name="Neiman D."/>
            <person name="Pearson M."/>
            <person name="Roberts A."/>
            <person name="Saif S."/>
            <person name="Shea T."/>
            <person name="Shenoy N."/>
            <person name="Sisk P."/>
            <person name="Stolte C."/>
            <person name="Sykes S."/>
            <person name="White J."/>
            <person name="Yandava C."/>
            <person name="Burger G."/>
            <person name="Gray M.W."/>
            <person name="Holland P.W.H."/>
            <person name="King N."/>
            <person name="Lang F.B.F."/>
            <person name="Roger A.J."/>
            <person name="Ruiz-Trillo I."/>
            <person name="Haas B."/>
            <person name="Nusbaum C."/>
            <person name="Birren B."/>
        </authorList>
    </citation>
    <scope>NUCLEOTIDE SEQUENCE [LARGE SCALE GENOMIC DNA]</scope>
    <source>
        <strain evidence="2 3">JP610</strain>
    </source>
</reference>
<dbReference type="EMBL" id="KQ241782">
    <property type="protein sequence ID" value="KNC84178.1"/>
    <property type="molecule type" value="Genomic_DNA"/>
</dbReference>
<dbReference type="Proteomes" id="UP000054560">
    <property type="component" value="Unassembled WGS sequence"/>
</dbReference>
<dbReference type="GeneID" id="25904104"/>
<proteinExistence type="predicted"/>
<keyword evidence="1" id="KW-0812">Transmembrane</keyword>
<feature type="transmembrane region" description="Helical" evidence="1">
    <location>
        <begin position="20"/>
        <end position="42"/>
    </location>
</feature>
<gene>
    <name evidence="2" type="ORF">SARC_03600</name>
</gene>
<accession>A0A0L0G7I0</accession>
<sequence length="63" mass="7413">MKHKRFLKNQVRLEITAALLHMPLIAVLTTPIFWAEVCIYAYRRSLHTQRIPACMDYVKADLL</sequence>
<name>A0A0L0G7I0_9EUKA</name>
<evidence type="ECO:0000313" key="2">
    <source>
        <dbReference type="EMBL" id="KNC84178.1"/>
    </source>
</evidence>
<dbReference type="AlphaFoldDB" id="A0A0L0G7I0"/>
<keyword evidence="1" id="KW-1133">Transmembrane helix</keyword>